<evidence type="ECO:0000256" key="4">
    <source>
        <dbReference type="ARBA" id="ARBA00023239"/>
    </source>
</evidence>
<dbReference type="AlphaFoldDB" id="A0AAW8DV56"/>
<proteinExistence type="inferred from homology"/>
<evidence type="ECO:0000256" key="7">
    <source>
        <dbReference type="RuleBase" id="RU362118"/>
    </source>
</evidence>
<dbReference type="NCBIfam" id="TIGR01324">
    <property type="entry name" value="cysta_beta_ly_B"/>
    <property type="match status" value="1"/>
</dbReference>
<keyword evidence="3 6" id="KW-0663">Pyridoxal phosphate</keyword>
<dbReference type="PIRSF" id="PIRSF001434">
    <property type="entry name" value="CGS"/>
    <property type="match status" value="1"/>
</dbReference>
<accession>A0AAW8DV56</accession>
<dbReference type="InterPro" id="IPR006233">
    <property type="entry name" value="Cys_b_lyase_bac"/>
</dbReference>
<evidence type="ECO:0000256" key="6">
    <source>
        <dbReference type="PIRSR" id="PIRSR001434-2"/>
    </source>
</evidence>
<feature type="compositionally biased region" description="Basic and acidic residues" evidence="8">
    <location>
        <begin position="1"/>
        <end position="11"/>
    </location>
</feature>
<feature type="region of interest" description="Disordered" evidence="8">
    <location>
        <begin position="1"/>
        <end position="20"/>
    </location>
</feature>
<comment type="cofactor">
    <cofactor evidence="1 7">
        <name>pyridoxal 5'-phosphate</name>
        <dbReference type="ChEBI" id="CHEBI:597326"/>
    </cofactor>
</comment>
<dbReference type="Gene3D" id="3.90.1150.10">
    <property type="entry name" value="Aspartate Aminotransferase, domain 1"/>
    <property type="match status" value="1"/>
</dbReference>
<dbReference type="GO" id="GO:0019346">
    <property type="term" value="P:transsulfuration"/>
    <property type="evidence" value="ECO:0007669"/>
    <property type="project" value="InterPro"/>
</dbReference>
<dbReference type="GO" id="GO:0047804">
    <property type="term" value="F:cysteine-S-conjugate beta-lyase activity"/>
    <property type="evidence" value="ECO:0007669"/>
    <property type="project" value="UniProtKB-EC"/>
</dbReference>
<dbReference type="EMBL" id="JAUSRR010000003">
    <property type="protein sequence ID" value="MDP9923285.1"/>
    <property type="molecule type" value="Genomic_DNA"/>
</dbReference>
<dbReference type="RefSeq" id="WP_307636804.1">
    <property type="nucleotide sequence ID" value="NZ_JAUSRR010000003.1"/>
</dbReference>
<dbReference type="Gene3D" id="3.40.640.10">
    <property type="entry name" value="Type I PLP-dependent aspartate aminotransferase-like (Major domain)"/>
    <property type="match status" value="1"/>
</dbReference>
<dbReference type="InterPro" id="IPR015421">
    <property type="entry name" value="PyrdxlP-dep_Trfase_major"/>
</dbReference>
<evidence type="ECO:0000256" key="3">
    <source>
        <dbReference type="ARBA" id="ARBA00022898"/>
    </source>
</evidence>
<protein>
    <submittedName>
        <fullName evidence="9">Cystathionine beta-lyase</fullName>
        <ecNumber evidence="9">4.4.1.13</ecNumber>
    </submittedName>
</protein>
<comment type="similarity">
    <text evidence="2 7">Belongs to the trans-sulfuration enzymes family.</text>
</comment>
<organism evidence="9 10">
    <name type="scientific">Variovorax boronicumulans</name>
    <dbReference type="NCBI Taxonomy" id="436515"/>
    <lineage>
        <taxon>Bacteria</taxon>
        <taxon>Pseudomonadati</taxon>
        <taxon>Pseudomonadota</taxon>
        <taxon>Betaproteobacteria</taxon>
        <taxon>Burkholderiales</taxon>
        <taxon>Comamonadaceae</taxon>
        <taxon>Variovorax</taxon>
    </lineage>
</organism>
<gene>
    <name evidence="9" type="ORF">J2W25_002306</name>
</gene>
<evidence type="ECO:0000256" key="1">
    <source>
        <dbReference type="ARBA" id="ARBA00001933"/>
    </source>
</evidence>
<dbReference type="EC" id="4.4.1.13" evidence="9"/>
<dbReference type="InterPro" id="IPR015424">
    <property type="entry name" value="PyrdxlP-dep_Trfase"/>
</dbReference>
<dbReference type="Pfam" id="PF01053">
    <property type="entry name" value="Cys_Met_Meta_PP"/>
    <property type="match status" value="1"/>
</dbReference>
<dbReference type="FunFam" id="3.40.640.10:FF:000046">
    <property type="entry name" value="Cystathionine gamma-lyase"/>
    <property type="match status" value="1"/>
</dbReference>
<comment type="caution">
    <text evidence="9">The sequence shown here is derived from an EMBL/GenBank/DDBJ whole genome shotgun (WGS) entry which is preliminary data.</text>
</comment>
<keyword evidence="4 9" id="KW-0456">Lyase</keyword>
<feature type="modified residue" description="N6-(pyridoxal phosphate)lysine" evidence="6">
    <location>
        <position position="237"/>
    </location>
</feature>
<dbReference type="InterPro" id="IPR015422">
    <property type="entry name" value="PyrdxlP-dep_Trfase_small"/>
</dbReference>
<dbReference type="InterPro" id="IPR000277">
    <property type="entry name" value="Cys/Met-Metab_PyrdxlP-dep_enz"/>
</dbReference>
<dbReference type="PANTHER" id="PTHR43500:SF1">
    <property type="entry name" value="CYSTATHIONINE BETA-LYASE-RELATED"/>
    <property type="match status" value="1"/>
</dbReference>
<evidence type="ECO:0000256" key="8">
    <source>
        <dbReference type="SAM" id="MobiDB-lite"/>
    </source>
</evidence>
<evidence type="ECO:0000313" key="9">
    <source>
        <dbReference type="EMBL" id="MDP9923285.1"/>
    </source>
</evidence>
<evidence type="ECO:0000256" key="5">
    <source>
        <dbReference type="ARBA" id="ARBA00047517"/>
    </source>
</evidence>
<evidence type="ECO:0000256" key="2">
    <source>
        <dbReference type="ARBA" id="ARBA00009077"/>
    </source>
</evidence>
<name>A0AAW8DV56_9BURK</name>
<reference evidence="9" key="1">
    <citation type="submission" date="2023-07" db="EMBL/GenBank/DDBJ databases">
        <title>Sorghum-associated microbial communities from plants grown in Nebraska, USA.</title>
        <authorList>
            <person name="Schachtman D."/>
        </authorList>
    </citation>
    <scope>NUCLEOTIDE SEQUENCE</scope>
    <source>
        <strain evidence="9">DS2795</strain>
    </source>
</reference>
<dbReference type="GO" id="GO:0019450">
    <property type="term" value="P:L-cysteine catabolic process to pyruvate"/>
    <property type="evidence" value="ECO:0007669"/>
    <property type="project" value="TreeGrafter"/>
</dbReference>
<dbReference type="GO" id="GO:0030170">
    <property type="term" value="F:pyridoxal phosphate binding"/>
    <property type="evidence" value="ECO:0007669"/>
    <property type="project" value="InterPro"/>
</dbReference>
<dbReference type="PANTHER" id="PTHR43500">
    <property type="entry name" value="CYSTATHIONINE BETA-LYASE-RELATED"/>
    <property type="match status" value="1"/>
</dbReference>
<dbReference type="SUPFAM" id="SSF53383">
    <property type="entry name" value="PLP-dependent transferases"/>
    <property type="match status" value="1"/>
</dbReference>
<dbReference type="Proteomes" id="UP001244295">
    <property type="component" value="Unassembled WGS sequence"/>
</dbReference>
<comment type="catalytic activity">
    <reaction evidence="5">
        <text>L,L-cystathionine + H2O = L-homocysteine + pyruvate + NH4(+)</text>
        <dbReference type="Rhea" id="RHEA:13965"/>
        <dbReference type="ChEBI" id="CHEBI:15361"/>
        <dbReference type="ChEBI" id="CHEBI:15377"/>
        <dbReference type="ChEBI" id="CHEBI:28938"/>
        <dbReference type="ChEBI" id="CHEBI:58161"/>
        <dbReference type="ChEBI" id="CHEBI:58199"/>
    </reaction>
</comment>
<sequence>MNSNKNRHDNDMPTPTAGVPPYASHPAFVADVVSAARDPGPKPFEAVNLPVWRASSVLFSNVADMRAEVAATAGGERRAANYATAGTPTTFALAEAVAQLEAGAHPARAALMPSGLSAIATTLQAFLSPGDHLLMSDSVYGPARLFAQGMLARFGIETTFYDPCMGAAIESLLRPTTRMVYLESPGSYTFEIQDTPAICAMARRRGVLTAIDNAWASPVLARPFDWGVDMSVLPLTKYWSGHADVLMGATVVREALWPQLHQAVRQQGLCVGGDDAWLILRGMRTLEVRMRAHERHGLEVARWLQGRPEVARVLHPALESHPQHHLWKRDFLGASGLFAFELNADVTPQQVEALCDRRAHLRLGFSWGGFESLIMPANISALRTATPWRGGPLIRLHAGLDAPALLMADLEAGFDAMRTVRG</sequence>
<evidence type="ECO:0000313" key="10">
    <source>
        <dbReference type="Proteomes" id="UP001244295"/>
    </source>
</evidence>